<dbReference type="STRING" id="1105367.CG50_05905"/>
<organism evidence="4 5">
    <name type="scientific">Paenirhodobacter enshiensis</name>
    <dbReference type="NCBI Taxonomy" id="1105367"/>
    <lineage>
        <taxon>Bacteria</taxon>
        <taxon>Pseudomonadati</taxon>
        <taxon>Pseudomonadota</taxon>
        <taxon>Alphaproteobacteria</taxon>
        <taxon>Rhodobacterales</taxon>
        <taxon>Rhodobacter group</taxon>
        <taxon>Paenirhodobacter</taxon>
    </lineage>
</organism>
<dbReference type="UniPathway" id="UPA00148"/>
<sequence length="251" mass="26878">MTRTLLLGGTSEASRLAEALAARGADAVFSYAGRVATPAPQPLPTRIGGFGGVEGLVDYIRREGITRIVDATHPFAASISRNAIAAAALTHTPLIGLERAPWVPEPADLWLSMPDLAAAAAYLPQASQRVFLAIGRQHLDAFAVAPQHSYLLRLVDPPEGPLPLATAEAVIARGPFTLEGDRDLLIRHRIDWIVTKNSGGEGARAKLMAARELRLPVLMVQRPELPPRKVLGSVREVLDWLDHSAPLTPGT</sequence>
<proteinExistence type="predicted"/>
<gene>
    <name evidence="4" type="ORF">CG50_05905</name>
</gene>
<dbReference type="AlphaFoldDB" id="A0A086XTF9"/>
<protein>
    <submittedName>
        <fullName evidence="4">Cobalt-precorrin-6X reductase</fullName>
    </submittedName>
</protein>
<evidence type="ECO:0000313" key="4">
    <source>
        <dbReference type="EMBL" id="KFI25309.1"/>
    </source>
</evidence>
<evidence type="ECO:0000256" key="3">
    <source>
        <dbReference type="ARBA" id="ARBA00023002"/>
    </source>
</evidence>
<dbReference type="PANTHER" id="PTHR36925:SF1">
    <property type="entry name" value="COBALT-PRECORRIN-6A REDUCTASE"/>
    <property type="match status" value="1"/>
</dbReference>
<dbReference type="OrthoDB" id="5183775at2"/>
<dbReference type="InterPro" id="IPR003723">
    <property type="entry name" value="Precorrin-6x_reduct"/>
</dbReference>
<dbReference type="Pfam" id="PF02571">
    <property type="entry name" value="CbiJ"/>
    <property type="match status" value="1"/>
</dbReference>
<dbReference type="NCBIfam" id="TIGR00715">
    <property type="entry name" value="precor6x_red"/>
    <property type="match status" value="1"/>
</dbReference>
<keyword evidence="5" id="KW-1185">Reference proteome</keyword>
<dbReference type="EMBL" id="JFZB01000025">
    <property type="protein sequence ID" value="KFI25309.1"/>
    <property type="molecule type" value="Genomic_DNA"/>
</dbReference>
<accession>A0A086XTF9</accession>
<dbReference type="eggNOG" id="COG2099">
    <property type="taxonomic scope" value="Bacteria"/>
</dbReference>
<dbReference type="GO" id="GO:0009236">
    <property type="term" value="P:cobalamin biosynthetic process"/>
    <property type="evidence" value="ECO:0007669"/>
    <property type="project" value="UniProtKB-UniPathway"/>
</dbReference>
<keyword evidence="3" id="KW-0560">Oxidoreductase</keyword>
<name>A0A086XTF9_9RHOB</name>
<comment type="caution">
    <text evidence="4">The sequence shown here is derived from an EMBL/GenBank/DDBJ whole genome shotgun (WGS) entry which is preliminary data.</text>
</comment>
<dbReference type="Proteomes" id="UP000028824">
    <property type="component" value="Unassembled WGS sequence"/>
</dbReference>
<dbReference type="NCBIfam" id="NF005968">
    <property type="entry name" value="PRK08057.1-2"/>
    <property type="match status" value="1"/>
</dbReference>
<comment type="pathway">
    <text evidence="1">Cofactor biosynthesis; adenosylcobalamin biosynthesis.</text>
</comment>
<dbReference type="GO" id="GO:0016994">
    <property type="term" value="F:precorrin-6A reductase activity"/>
    <property type="evidence" value="ECO:0007669"/>
    <property type="project" value="InterPro"/>
</dbReference>
<evidence type="ECO:0000313" key="5">
    <source>
        <dbReference type="Proteomes" id="UP000028824"/>
    </source>
</evidence>
<evidence type="ECO:0000256" key="2">
    <source>
        <dbReference type="ARBA" id="ARBA00022573"/>
    </source>
</evidence>
<dbReference type="RefSeq" id="WP_036638615.1">
    <property type="nucleotide sequence ID" value="NZ_JFZB01000025.1"/>
</dbReference>
<dbReference type="PROSITE" id="PS51014">
    <property type="entry name" value="COBK_CBIJ"/>
    <property type="match status" value="1"/>
</dbReference>
<reference evidence="4 5" key="1">
    <citation type="submission" date="2014-03" db="EMBL/GenBank/DDBJ databases">
        <title>Genome of Paenirhodobacter enshiensis DW2-9.</title>
        <authorList>
            <person name="Wang D."/>
            <person name="Wang G."/>
        </authorList>
    </citation>
    <scope>NUCLEOTIDE SEQUENCE [LARGE SCALE GENOMIC DNA]</scope>
    <source>
        <strain evidence="4 5">DW2-9</strain>
    </source>
</reference>
<evidence type="ECO:0000256" key="1">
    <source>
        <dbReference type="ARBA" id="ARBA00004953"/>
    </source>
</evidence>
<keyword evidence="2" id="KW-0169">Cobalamin biosynthesis</keyword>
<dbReference type="PANTHER" id="PTHR36925">
    <property type="entry name" value="COBALT-PRECORRIN-6A REDUCTASE"/>
    <property type="match status" value="1"/>
</dbReference>